<dbReference type="SUPFAM" id="SSF64438">
    <property type="entry name" value="CNF1/YfiH-like putative cysteine hydrolases"/>
    <property type="match status" value="1"/>
</dbReference>
<evidence type="ECO:0000313" key="5">
    <source>
        <dbReference type="Proteomes" id="UP001596505"/>
    </source>
</evidence>
<dbReference type="RefSeq" id="WP_380964797.1">
    <property type="nucleotide sequence ID" value="NZ_JBHTCO010000004.1"/>
</dbReference>
<dbReference type="InterPro" id="IPR005659">
    <property type="entry name" value="Chemorcpt_Glu_NH3ase_CheD"/>
</dbReference>
<keyword evidence="5" id="KW-1185">Reference proteome</keyword>
<reference evidence="5" key="1">
    <citation type="journal article" date="2019" name="Int. J. Syst. Evol. Microbiol.">
        <title>The Global Catalogue of Microorganisms (GCM) 10K type strain sequencing project: providing services to taxonomists for standard genome sequencing and annotation.</title>
        <authorList>
            <consortium name="The Broad Institute Genomics Platform"/>
            <consortium name="The Broad Institute Genome Sequencing Center for Infectious Disease"/>
            <person name="Wu L."/>
            <person name="Ma J."/>
        </authorList>
    </citation>
    <scope>NUCLEOTIDE SEQUENCE [LARGE SCALE GENOMIC DNA]</scope>
    <source>
        <strain evidence="5">CGMCC 1.16305</strain>
    </source>
</reference>
<dbReference type="EC" id="3.5.1.44" evidence="3"/>
<accession>A0ABW2PV75</accession>
<dbReference type="Proteomes" id="UP001596505">
    <property type="component" value="Unassembled WGS sequence"/>
</dbReference>
<evidence type="ECO:0000313" key="4">
    <source>
        <dbReference type="EMBL" id="MFC7392572.1"/>
    </source>
</evidence>
<evidence type="ECO:0000256" key="1">
    <source>
        <dbReference type="ARBA" id="ARBA00022500"/>
    </source>
</evidence>
<dbReference type="CDD" id="cd16352">
    <property type="entry name" value="CheD"/>
    <property type="match status" value="1"/>
</dbReference>
<keyword evidence="2 3" id="KW-0378">Hydrolase</keyword>
<dbReference type="InterPro" id="IPR011324">
    <property type="entry name" value="Cytotoxic_necrot_fac-like_cat"/>
</dbReference>
<dbReference type="HAMAP" id="MF_01440">
    <property type="entry name" value="CheD"/>
    <property type="match status" value="1"/>
</dbReference>
<comment type="catalytic activity">
    <reaction evidence="3">
        <text>L-glutaminyl-[protein] + H2O = L-glutamyl-[protein] + NH4(+)</text>
        <dbReference type="Rhea" id="RHEA:16441"/>
        <dbReference type="Rhea" id="RHEA-COMP:10207"/>
        <dbReference type="Rhea" id="RHEA-COMP:10208"/>
        <dbReference type="ChEBI" id="CHEBI:15377"/>
        <dbReference type="ChEBI" id="CHEBI:28938"/>
        <dbReference type="ChEBI" id="CHEBI:29973"/>
        <dbReference type="ChEBI" id="CHEBI:30011"/>
        <dbReference type="EC" id="3.5.1.44"/>
    </reaction>
</comment>
<gene>
    <name evidence="3" type="primary">cheD</name>
    <name evidence="4" type="ORF">ACFQRG_06195</name>
</gene>
<dbReference type="Pfam" id="PF03975">
    <property type="entry name" value="CheD"/>
    <property type="match status" value="1"/>
</dbReference>
<dbReference type="EMBL" id="JBHTCO010000004">
    <property type="protein sequence ID" value="MFC7392572.1"/>
    <property type="molecule type" value="Genomic_DNA"/>
</dbReference>
<sequence length="165" mass="18202">MFSMRDCIHVGLSDIKIAEPNVSIRAAGLGSCVGVVIYDQVTKTAGMAHIMLPDSALSKNKTFPPGKYADTALAALLKKLKAYDVNENRLYAKLAGGAEMFRYTEKVSIGKVGPRNVEAVKKELYRLSIPVVSEDTGGHYGRTIEFYTRTLMLHVKTIYRGEKMI</sequence>
<comment type="function">
    <text evidence="3">Probably deamidates glutamine residues to glutamate on methyl-accepting chemotaxis receptors (MCPs), playing an important role in chemotaxis.</text>
</comment>
<dbReference type="PANTHER" id="PTHR35147">
    <property type="entry name" value="CHEMORECEPTOR GLUTAMINE DEAMIDASE CHED-RELATED"/>
    <property type="match status" value="1"/>
</dbReference>
<keyword evidence="1 3" id="KW-0145">Chemotaxis</keyword>
<evidence type="ECO:0000256" key="2">
    <source>
        <dbReference type="ARBA" id="ARBA00022801"/>
    </source>
</evidence>
<dbReference type="Gene3D" id="3.30.1330.200">
    <property type="match status" value="1"/>
</dbReference>
<dbReference type="InterPro" id="IPR038592">
    <property type="entry name" value="CheD-like_sf"/>
</dbReference>
<comment type="similarity">
    <text evidence="3">Belongs to the CheD family.</text>
</comment>
<evidence type="ECO:0000256" key="3">
    <source>
        <dbReference type="HAMAP-Rule" id="MF_01440"/>
    </source>
</evidence>
<protein>
    <recommendedName>
        <fullName evidence="3">Probable chemoreceptor glutamine deamidase CheD</fullName>
        <ecNumber evidence="3">3.5.1.44</ecNumber>
    </recommendedName>
</protein>
<comment type="caution">
    <text evidence="4">The sequence shown here is derived from an EMBL/GenBank/DDBJ whole genome shotgun (WGS) entry which is preliminary data.</text>
</comment>
<organism evidence="4 5">
    <name type="scientific">Scopulibacillus cellulosilyticus</name>
    <dbReference type="NCBI Taxonomy" id="2665665"/>
    <lineage>
        <taxon>Bacteria</taxon>
        <taxon>Bacillati</taxon>
        <taxon>Bacillota</taxon>
        <taxon>Bacilli</taxon>
        <taxon>Bacillales</taxon>
        <taxon>Sporolactobacillaceae</taxon>
        <taxon>Scopulibacillus</taxon>
    </lineage>
</organism>
<name>A0ABW2PV75_9BACL</name>
<proteinExistence type="inferred from homology"/>
<dbReference type="PANTHER" id="PTHR35147:SF1">
    <property type="entry name" value="CHEMORECEPTOR GLUTAMINE DEAMIDASE CHED-RELATED"/>
    <property type="match status" value="1"/>
</dbReference>